<dbReference type="RefSeq" id="WP_066176466.1">
    <property type="nucleotide sequence ID" value="NZ_LQZT01000006.1"/>
</dbReference>
<dbReference type="OrthoDB" id="9813732at2"/>
<keyword evidence="9" id="KW-0674">Reaction center</keyword>
<evidence type="ECO:0000256" key="1">
    <source>
        <dbReference type="ARBA" id="ARBA00003196"/>
    </source>
</evidence>
<dbReference type="GO" id="GO:0005506">
    <property type="term" value="F:iron ion binding"/>
    <property type="evidence" value="ECO:0007669"/>
    <property type="project" value="InterPro"/>
</dbReference>
<name>A0A1C1YYA4_9HYPH</name>
<feature type="binding site" description="axial binding residue" evidence="11">
    <location>
        <position position="317"/>
    </location>
    <ligand>
        <name>heme</name>
        <dbReference type="ChEBI" id="CHEBI:30413"/>
        <label>4</label>
    </ligand>
    <ligandPart>
        <name>Fe</name>
        <dbReference type="ChEBI" id="CHEBI:18248"/>
    </ligandPart>
</feature>
<evidence type="ECO:0000256" key="3">
    <source>
        <dbReference type="ARBA" id="ARBA00022448"/>
    </source>
</evidence>
<keyword evidence="3 9" id="KW-0813">Transport</keyword>
<evidence type="ECO:0000313" key="13">
    <source>
        <dbReference type="EMBL" id="OCW58488.1"/>
    </source>
</evidence>
<feature type="region of interest" description="Disordered" evidence="12">
    <location>
        <begin position="361"/>
        <end position="382"/>
    </location>
</feature>
<keyword evidence="8 9" id="KW-0408">Iron</keyword>
<feature type="binding site" description="covalent" evidence="10">
    <location>
        <position position="110"/>
    </location>
    <ligand>
        <name>heme</name>
        <dbReference type="ChEBI" id="CHEBI:30413"/>
        <label>1</label>
    </ligand>
</feature>
<feature type="binding site" description="axial binding residue" evidence="11">
    <location>
        <position position="97"/>
    </location>
    <ligand>
        <name>heme</name>
        <dbReference type="ChEBI" id="CHEBI:30413"/>
        <label>1</label>
    </ligand>
    <ligandPart>
        <name>Fe</name>
        <dbReference type="ChEBI" id="CHEBI:18248"/>
    </ligandPart>
</feature>
<dbReference type="AlphaFoldDB" id="A0A1C1YYA4"/>
<dbReference type="CDD" id="cd09224">
    <property type="entry name" value="CytoC_RC"/>
    <property type="match status" value="1"/>
</dbReference>
<sequence>MNQLWIPFAAAGAVFVGAAIIFGADWDTPPVDSVQIGYRGSGMVQVLDREDQAALKVANAVLEPAYQPDPAGPRANEVYQNVQVLGHLSEDEFNELMFDITQWVSPVEGCNYCHNPDDLASDEVYTKVVSRRMLQMTQHINEDWQPHVAQTGVTCYTCHRGQTLPANVWAKDSGPGEKGRAVGWRGGQNIVNKLAANTSLPTDALESYLLGEKNIRVHSLTALPDGTNKNTVKETEESWALMMHMSESLGVGCITCHNTRAFNDWDQSPTQRVTAWHGIRLTRDLNNAFMTPMEPVFPANRKGPEGDVFKVSCNTCHNGVQKPMYGASMLENYVKSLGTQTERGVPDFNLWKEGETKVLAPTNTSSLAPASGAEEKALASAD</sequence>
<reference evidence="13 14" key="1">
    <citation type="submission" date="2015-12" db="EMBL/GenBank/DDBJ databases">
        <authorList>
            <person name="Shamseldin A."/>
            <person name="Moawad H."/>
            <person name="Abd El-Rahim W.M."/>
            <person name="Sadowsky M.J."/>
        </authorList>
    </citation>
    <scope>NUCLEOTIDE SEQUENCE [LARGE SCALE GENOMIC DNA]</scope>
    <source>
        <strain evidence="13 14">JC234</strain>
    </source>
</reference>
<evidence type="ECO:0000256" key="12">
    <source>
        <dbReference type="SAM" id="MobiDB-lite"/>
    </source>
</evidence>
<dbReference type="SUPFAM" id="SSF48695">
    <property type="entry name" value="Multiheme cytochromes"/>
    <property type="match status" value="1"/>
</dbReference>
<feature type="binding site" description="covalent" evidence="10">
    <location>
        <position position="253"/>
    </location>
    <ligand>
        <name>heme</name>
        <dbReference type="ChEBI" id="CHEBI:30413"/>
        <label>3</label>
    </ligand>
</feature>
<dbReference type="InterPro" id="IPR036280">
    <property type="entry name" value="Multihaem_cyt_sf"/>
</dbReference>
<evidence type="ECO:0000256" key="8">
    <source>
        <dbReference type="ARBA" id="ARBA00023004"/>
    </source>
</evidence>
<evidence type="ECO:0000256" key="5">
    <source>
        <dbReference type="ARBA" id="ARBA00022617"/>
    </source>
</evidence>
<keyword evidence="14" id="KW-1185">Reference proteome</keyword>
<feature type="binding site" description="covalent" evidence="10">
    <location>
        <position position="113"/>
    </location>
    <ligand>
        <name>heme</name>
        <dbReference type="ChEBI" id="CHEBI:30413"/>
        <label>1</label>
    </ligand>
</feature>
<feature type="binding site" description="covalent" evidence="10">
    <location>
        <position position="256"/>
    </location>
    <ligand>
        <name>heme</name>
        <dbReference type="ChEBI" id="CHEBI:30413"/>
        <label>3</label>
    </ligand>
</feature>
<feature type="compositionally biased region" description="Basic and acidic residues" evidence="12">
    <location>
        <begin position="373"/>
        <end position="382"/>
    </location>
</feature>
<feature type="binding site" description="axial binding residue" evidence="11">
    <location>
        <position position="114"/>
    </location>
    <ligand>
        <name>heme</name>
        <dbReference type="ChEBI" id="CHEBI:30413"/>
        <label>1</label>
    </ligand>
    <ligandPart>
        <name>Fe</name>
        <dbReference type="ChEBI" id="CHEBI:18248"/>
    </ligandPart>
</feature>
<dbReference type="GO" id="GO:0030077">
    <property type="term" value="C:plasma membrane light-harvesting complex"/>
    <property type="evidence" value="ECO:0007669"/>
    <property type="project" value="InterPro"/>
</dbReference>
<keyword evidence="7 9" id="KW-0249">Electron transport</keyword>
<dbReference type="Gene3D" id="1.10.468.10">
    <property type="entry name" value="Photosynthetic Reaction Center, subunit C, domain 2"/>
    <property type="match status" value="2"/>
</dbReference>
<feature type="binding site" description="axial binding residue" evidence="11">
    <location>
        <position position="257"/>
    </location>
    <ligand>
        <name>heme</name>
        <dbReference type="ChEBI" id="CHEBI:30413"/>
        <label>3</label>
    </ligand>
    <ligandPart>
        <name>Fe</name>
        <dbReference type="ChEBI" id="CHEBI:18248"/>
    </ligandPart>
</feature>
<proteinExistence type="predicted"/>
<evidence type="ECO:0000256" key="6">
    <source>
        <dbReference type="ARBA" id="ARBA00022723"/>
    </source>
</evidence>
<dbReference type="GO" id="GO:0019684">
    <property type="term" value="P:photosynthesis, light reaction"/>
    <property type="evidence" value="ECO:0007669"/>
    <property type="project" value="InterPro"/>
</dbReference>
<feature type="binding site" description="axial binding residue" evidence="11">
    <location>
        <position position="147"/>
    </location>
    <ligand>
        <name>heme</name>
        <dbReference type="ChEBI" id="CHEBI:30413"/>
        <label>4</label>
    </ligand>
    <ligandPart>
        <name>Fe</name>
        <dbReference type="ChEBI" id="CHEBI:18248"/>
    </ligandPart>
</feature>
<evidence type="ECO:0000256" key="2">
    <source>
        <dbReference type="ARBA" id="ARBA00015978"/>
    </source>
</evidence>
<comment type="caution">
    <text evidence="13">The sequence shown here is derived from an EMBL/GenBank/DDBJ whole genome shotgun (WGS) entry which is preliminary data.</text>
</comment>
<accession>A0A1C1YYA4</accession>
<keyword evidence="5 9" id="KW-0349">Heme</keyword>
<protein>
    <recommendedName>
        <fullName evidence="2 9">Photosynthetic reaction center cytochrome c subunit</fullName>
    </recommendedName>
</protein>
<evidence type="ECO:0000256" key="11">
    <source>
        <dbReference type="PIRSR" id="PIRSR000017-2"/>
    </source>
</evidence>
<dbReference type="GO" id="GO:0009055">
    <property type="term" value="F:electron transfer activity"/>
    <property type="evidence" value="ECO:0007669"/>
    <property type="project" value="InterPro"/>
</dbReference>
<dbReference type="EMBL" id="LQZT01000006">
    <property type="protein sequence ID" value="OCW58488.1"/>
    <property type="molecule type" value="Genomic_DNA"/>
</dbReference>
<dbReference type="Proteomes" id="UP000094795">
    <property type="component" value="Unassembled WGS sequence"/>
</dbReference>
<feature type="binding site" description="covalent" evidence="10">
    <location>
        <position position="158"/>
    </location>
    <ligand>
        <name>heme</name>
        <dbReference type="ChEBI" id="CHEBI:30413"/>
        <label>2</label>
    </ligand>
</feature>
<organism evidence="13 14">
    <name type="scientific">Hoeflea olei</name>
    <dbReference type="NCBI Taxonomy" id="1480615"/>
    <lineage>
        <taxon>Bacteria</taxon>
        <taxon>Pseudomonadati</taxon>
        <taxon>Pseudomonadota</taxon>
        <taxon>Alphaproteobacteria</taxon>
        <taxon>Hyphomicrobiales</taxon>
        <taxon>Rhizobiaceae</taxon>
        <taxon>Hoeflea</taxon>
    </lineage>
</organism>
<feature type="binding site" description="covalent" evidence="10">
    <location>
        <position position="155"/>
    </location>
    <ligand>
        <name>heme</name>
        <dbReference type="ChEBI" id="CHEBI:30413"/>
        <label>2</label>
    </ligand>
</feature>
<dbReference type="NCBIfam" id="NF040706">
    <property type="entry name" value="photo_cyt_PufC"/>
    <property type="match status" value="1"/>
</dbReference>
<dbReference type="Pfam" id="PF02276">
    <property type="entry name" value="CytoC_RC"/>
    <property type="match status" value="1"/>
</dbReference>
<keyword evidence="4 9" id="KW-0602">Photosynthesis</keyword>
<feature type="binding site" description="covalent" evidence="10">
    <location>
        <position position="313"/>
    </location>
    <ligand>
        <name>heme</name>
        <dbReference type="ChEBI" id="CHEBI:30413"/>
        <label>4</label>
    </ligand>
</feature>
<evidence type="ECO:0000256" key="7">
    <source>
        <dbReference type="ARBA" id="ARBA00022982"/>
    </source>
</evidence>
<feature type="binding site" description="axial binding residue" evidence="11">
    <location>
        <position position="133"/>
    </location>
    <ligand>
        <name>heme</name>
        <dbReference type="ChEBI" id="CHEBI:30413"/>
        <label>2</label>
    </ligand>
    <ligandPart>
        <name>Fe</name>
        <dbReference type="ChEBI" id="CHEBI:18248"/>
    </ligandPart>
</feature>
<evidence type="ECO:0000256" key="10">
    <source>
        <dbReference type="PIRSR" id="PIRSR000017-1"/>
    </source>
</evidence>
<comment type="PTM">
    <text evidence="9 10">Binds 4 heme groups per subunit.</text>
</comment>
<dbReference type="InterPro" id="IPR023119">
    <property type="entry name" value="Multihaem_cyt_PRC_cyt_su-like"/>
</dbReference>
<evidence type="ECO:0000313" key="14">
    <source>
        <dbReference type="Proteomes" id="UP000094795"/>
    </source>
</evidence>
<dbReference type="STRING" id="1480615.AWJ14_18515"/>
<feature type="binding site" description="covalent" evidence="10">
    <location>
        <position position="316"/>
    </location>
    <ligand>
        <name>heme</name>
        <dbReference type="ChEBI" id="CHEBI:30413"/>
        <label>4</label>
    </ligand>
</feature>
<dbReference type="InterPro" id="IPR003158">
    <property type="entry name" value="Photosyn_RC_cyt_c-su"/>
</dbReference>
<feature type="binding site" description="axial binding residue" evidence="11">
    <location>
        <position position="242"/>
    </location>
    <ligand>
        <name>heme</name>
        <dbReference type="ChEBI" id="CHEBI:30413"/>
        <label>3</label>
    </ligand>
    <ligandPart>
        <name>Fe</name>
        <dbReference type="ChEBI" id="CHEBI:18248"/>
    </ligandPart>
</feature>
<evidence type="ECO:0000256" key="9">
    <source>
        <dbReference type="PIRNR" id="PIRNR000017"/>
    </source>
</evidence>
<evidence type="ECO:0000256" key="4">
    <source>
        <dbReference type="ARBA" id="ARBA00022531"/>
    </source>
</evidence>
<gene>
    <name evidence="13" type="ORF">AWJ14_18515</name>
</gene>
<feature type="binding site" description="axial binding residue" evidence="11">
    <location>
        <position position="159"/>
    </location>
    <ligand>
        <name>heme</name>
        <dbReference type="ChEBI" id="CHEBI:30413"/>
        <label>2</label>
    </ligand>
    <ligandPart>
        <name>Fe</name>
        <dbReference type="ChEBI" id="CHEBI:18248"/>
    </ligandPart>
</feature>
<dbReference type="GO" id="GO:0020037">
    <property type="term" value="F:heme binding"/>
    <property type="evidence" value="ECO:0007669"/>
    <property type="project" value="InterPro"/>
</dbReference>
<dbReference type="PIRSF" id="PIRSF000017">
    <property type="entry name" value="RC_cytochrome"/>
    <property type="match status" value="1"/>
</dbReference>
<comment type="function">
    <text evidence="1 9">The reaction center of purple bacteria contains a tightly bound cytochrome molecule which re-reduces the photo oxidized primary electron donor.</text>
</comment>
<keyword evidence="6 9" id="KW-0479">Metal-binding</keyword>